<evidence type="ECO:0000256" key="1">
    <source>
        <dbReference type="ARBA" id="ARBA00004141"/>
    </source>
</evidence>
<evidence type="ECO:0000313" key="9">
    <source>
        <dbReference type="EMBL" id="OSX77027.1"/>
    </source>
</evidence>
<feature type="compositionally biased region" description="Gly residues" evidence="7">
    <location>
        <begin position="21"/>
        <end position="34"/>
    </location>
</feature>
<dbReference type="PANTHER" id="PTHR10846">
    <property type="entry name" value="SODIUM/POTASSIUM/CALCIUM EXCHANGER"/>
    <property type="match status" value="1"/>
</dbReference>
<evidence type="ECO:0000259" key="8">
    <source>
        <dbReference type="Pfam" id="PF01699"/>
    </source>
</evidence>
<evidence type="ECO:0000313" key="10">
    <source>
        <dbReference type="Proteomes" id="UP000218209"/>
    </source>
</evidence>
<dbReference type="Gene3D" id="1.20.1420.30">
    <property type="entry name" value="NCX, central ion-binding region"/>
    <property type="match status" value="1"/>
</dbReference>
<feature type="compositionally biased region" description="Low complexity" evidence="7">
    <location>
        <begin position="374"/>
        <end position="387"/>
    </location>
</feature>
<comment type="similarity">
    <text evidence="2">Belongs to the Ca(2+):cation antiporter (CaCA) (TC 2.A.19) family. SLC24A subfamily.</text>
</comment>
<evidence type="ECO:0000256" key="7">
    <source>
        <dbReference type="SAM" id="MobiDB-lite"/>
    </source>
</evidence>
<dbReference type="GO" id="GO:0005262">
    <property type="term" value="F:calcium channel activity"/>
    <property type="evidence" value="ECO:0007669"/>
    <property type="project" value="TreeGrafter"/>
</dbReference>
<protein>
    <recommendedName>
        <fullName evidence="8">Sodium/calcium exchanger membrane region domain-containing protein</fullName>
    </recommendedName>
</protein>
<dbReference type="GO" id="GO:0005886">
    <property type="term" value="C:plasma membrane"/>
    <property type="evidence" value="ECO:0007669"/>
    <property type="project" value="TreeGrafter"/>
</dbReference>
<dbReference type="EMBL" id="KV918848">
    <property type="protein sequence ID" value="OSX77027.1"/>
    <property type="molecule type" value="Genomic_DNA"/>
</dbReference>
<gene>
    <name evidence="9" type="ORF">BU14_0165s0021</name>
</gene>
<feature type="domain" description="Sodium/calcium exchanger membrane region" evidence="8">
    <location>
        <begin position="199"/>
        <end position="270"/>
    </location>
</feature>
<accession>A0A1X6P874</accession>
<keyword evidence="5" id="KW-1133">Transmembrane helix</keyword>
<keyword evidence="6" id="KW-0472">Membrane</keyword>
<keyword evidence="10" id="KW-1185">Reference proteome</keyword>
<evidence type="ECO:0000256" key="5">
    <source>
        <dbReference type="ARBA" id="ARBA00022989"/>
    </source>
</evidence>
<organism evidence="9 10">
    <name type="scientific">Porphyra umbilicalis</name>
    <name type="common">Purple laver</name>
    <name type="synonym">Red alga</name>
    <dbReference type="NCBI Taxonomy" id="2786"/>
    <lineage>
        <taxon>Eukaryota</taxon>
        <taxon>Rhodophyta</taxon>
        <taxon>Bangiophyceae</taxon>
        <taxon>Bangiales</taxon>
        <taxon>Bangiaceae</taxon>
        <taxon>Porphyra</taxon>
    </lineage>
</organism>
<feature type="region of interest" description="Disordered" evidence="7">
    <location>
        <begin position="71"/>
        <end position="145"/>
    </location>
</feature>
<feature type="region of interest" description="Disordered" evidence="7">
    <location>
        <begin position="46"/>
        <end position="65"/>
    </location>
</feature>
<dbReference type="InterPro" id="IPR044880">
    <property type="entry name" value="NCX_ion-bd_dom_sf"/>
</dbReference>
<keyword evidence="3" id="KW-0813">Transport</keyword>
<feature type="compositionally biased region" description="Gly residues" evidence="7">
    <location>
        <begin position="77"/>
        <end position="87"/>
    </location>
</feature>
<evidence type="ECO:0000256" key="6">
    <source>
        <dbReference type="ARBA" id="ARBA00023136"/>
    </source>
</evidence>
<evidence type="ECO:0000256" key="4">
    <source>
        <dbReference type="ARBA" id="ARBA00022692"/>
    </source>
</evidence>
<dbReference type="Pfam" id="PF01699">
    <property type="entry name" value="Na_Ca_ex"/>
    <property type="match status" value="1"/>
</dbReference>
<feature type="compositionally biased region" description="Gly residues" evidence="7">
    <location>
        <begin position="355"/>
        <end position="369"/>
    </location>
</feature>
<reference evidence="9 10" key="1">
    <citation type="submission" date="2017-03" db="EMBL/GenBank/DDBJ databases">
        <title>WGS assembly of Porphyra umbilicalis.</title>
        <authorList>
            <person name="Brawley S.H."/>
            <person name="Blouin N.A."/>
            <person name="Ficko-Blean E."/>
            <person name="Wheeler G.L."/>
            <person name="Lohr M."/>
            <person name="Goodson H.V."/>
            <person name="Jenkins J.W."/>
            <person name="Blaby-Haas C.E."/>
            <person name="Helliwell K.E."/>
            <person name="Chan C."/>
            <person name="Marriage T."/>
            <person name="Bhattacharya D."/>
            <person name="Klein A.S."/>
            <person name="Badis Y."/>
            <person name="Brodie J."/>
            <person name="Cao Y."/>
            <person name="Collen J."/>
            <person name="Dittami S.M."/>
            <person name="Gachon C.M."/>
            <person name="Green B.R."/>
            <person name="Karpowicz S."/>
            <person name="Kim J.W."/>
            <person name="Kudahl U."/>
            <person name="Lin S."/>
            <person name="Michel G."/>
            <person name="Mittag M."/>
            <person name="Olson B.J."/>
            <person name="Pangilinan J."/>
            <person name="Peng Y."/>
            <person name="Qiu H."/>
            <person name="Shu S."/>
            <person name="Singer J.T."/>
            <person name="Smith A.G."/>
            <person name="Sprecher B.N."/>
            <person name="Wagner V."/>
            <person name="Wang W."/>
            <person name="Wang Z.-Y."/>
            <person name="Yan J."/>
            <person name="Yarish C."/>
            <person name="Zoeuner-Riek S."/>
            <person name="Zhuang Y."/>
            <person name="Zou Y."/>
            <person name="Lindquist E.A."/>
            <person name="Grimwood J."/>
            <person name="Barry K."/>
            <person name="Rokhsar D.S."/>
            <person name="Schmutz J."/>
            <person name="Stiller J.W."/>
            <person name="Grossman A.R."/>
            <person name="Prochnik S.E."/>
        </authorList>
    </citation>
    <scope>NUCLEOTIDE SEQUENCE [LARGE SCALE GENOMIC DNA]</scope>
    <source>
        <strain evidence="9">4086291</strain>
    </source>
</reference>
<dbReference type="GO" id="GO:0008273">
    <property type="term" value="F:calcium, potassium:sodium antiporter activity"/>
    <property type="evidence" value="ECO:0007669"/>
    <property type="project" value="TreeGrafter"/>
</dbReference>
<dbReference type="InterPro" id="IPR004481">
    <property type="entry name" value="K/Na/Ca-exchanger"/>
</dbReference>
<feature type="compositionally biased region" description="Pro residues" evidence="7">
    <location>
        <begin position="8"/>
        <end position="18"/>
    </location>
</feature>
<dbReference type="InterPro" id="IPR004837">
    <property type="entry name" value="NaCa_Exmemb"/>
</dbReference>
<keyword evidence="4" id="KW-0812">Transmembrane</keyword>
<comment type="subcellular location">
    <subcellularLocation>
        <location evidence="1">Membrane</location>
        <topology evidence="1">Multi-pass membrane protein</topology>
    </subcellularLocation>
</comment>
<feature type="compositionally biased region" description="Low complexity" evidence="7">
    <location>
        <begin position="412"/>
        <end position="425"/>
    </location>
</feature>
<evidence type="ECO:0000256" key="3">
    <source>
        <dbReference type="ARBA" id="ARBA00022449"/>
    </source>
</evidence>
<dbReference type="AlphaFoldDB" id="A0A1X6P874"/>
<dbReference type="Proteomes" id="UP000218209">
    <property type="component" value="Unassembled WGS sequence"/>
</dbReference>
<proteinExistence type="inferred from homology"/>
<dbReference type="PANTHER" id="PTHR10846:SF8">
    <property type="entry name" value="INNER MEMBRANE PROTEIN YRBG"/>
    <property type="match status" value="1"/>
</dbReference>
<dbReference type="GO" id="GO:0006874">
    <property type="term" value="P:intracellular calcium ion homeostasis"/>
    <property type="evidence" value="ECO:0007669"/>
    <property type="project" value="TreeGrafter"/>
</dbReference>
<sequence length="438" mass="43389">MLRAVEGIPPPPPPPPAAAGPCGGRRGGGGGGATAAGAWSLARFVRGGRPATGGRGSTAPLRASVDGWGAPFAEAAVGGGGGGGGGSAPPDAADGVDAAARGEGRSEAARCTAVAAGPPTASSGNTADPPPPPPPSTGGDEVPSVGAPPLPTARFFLGVPLPHTPASTALFPLIFPWLLLFRWTTVDCGAPARAHWWPATLTAALAYMGTLCYALVQLCRTVGCVTSVPSVWVGLVPLAVATSLPDLPASVVVTLQGHGDMAVSNVVGSQRVCARRRGAAAAARRRRRAWAARARVGVANVRNGGAVWVRRRDGRPRAAAVGVLVAAAAGDCSRAAAGVRGVCGGNARDGVDRGLSGGGGGGGVGGGAREGVEPARSPRGCRSPSRRWLPAATRRPLSLRPATPAAARPWSPRRGATAARRPPGTCRSAAPQGGVGRP</sequence>
<name>A0A1X6P874_PORUM</name>
<feature type="region of interest" description="Disordered" evidence="7">
    <location>
        <begin position="351"/>
        <end position="438"/>
    </location>
</feature>
<evidence type="ECO:0000256" key="2">
    <source>
        <dbReference type="ARBA" id="ARBA00005364"/>
    </source>
</evidence>
<feature type="region of interest" description="Disordered" evidence="7">
    <location>
        <begin position="1"/>
        <end position="35"/>
    </location>
</feature>
<feature type="compositionally biased region" description="Low complexity" evidence="7">
    <location>
        <begin position="88"/>
        <end position="99"/>
    </location>
</feature>
<keyword evidence="3" id="KW-0050">Antiport</keyword>